<evidence type="ECO:0000313" key="12">
    <source>
        <dbReference type="EMBL" id="GFO08500.1"/>
    </source>
</evidence>
<feature type="domain" description="ABC transporter" evidence="11">
    <location>
        <begin position="147"/>
        <end position="405"/>
    </location>
</feature>
<dbReference type="InterPro" id="IPR050352">
    <property type="entry name" value="ABCG_transporters"/>
</dbReference>
<keyword evidence="13" id="KW-1185">Reference proteome</keyword>
<evidence type="ECO:0000256" key="8">
    <source>
        <dbReference type="ARBA" id="ARBA00023136"/>
    </source>
</evidence>
<comment type="caution">
    <text evidence="12">The sequence shown here is derived from an EMBL/GenBank/DDBJ whole genome shotgun (WGS) entry which is preliminary data.</text>
</comment>
<evidence type="ECO:0000256" key="7">
    <source>
        <dbReference type="ARBA" id="ARBA00022989"/>
    </source>
</evidence>
<proteinExistence type="inferred from homology"/>
<evidence type="ECO:0000256" key="5">
    <source>
        <dbReference type="ARBA" id="ARBA00022741"/>
    </source>
</evidence>
<feature type="non-terminal residue" evidence="12">
    <location>
        <position position="664"/>
    </location>
</feature>
<keyword evidence="4 10" id="KW-0812">Transmembrane</keyword>
<feature type="compositionally biased region" description="Low complexity" evidence="9">
    <location>
        <begin position="108"/>
        <end position="118"/>
    </location>
</feature>
<evidence type="ECO:0000256" key="1">
    <source>
        <dbReference type="ARBA" id="ARBA00004141"/>
    </source>
</evidence>
<dbReference type="Pfam" id="PF00005">
    <property type="entry name" value="ABC_tran"/>
    <property type="match status" value="1"/>
</dbReference>
<evidence type="ECO:0000256" key="3">
    <source>
        <dbReference type="ARBA" id="ARBA00022448"/>
    </source>
</evidence>
<evidence type="ECO:0000256" key="10">
    <source>
        <dbReference type="SAM" id="Phobius"/>
    </source>
</evidence>
<keyword evidence="3" id="KW-0813">Transport</keyword>
<dbReference type="GO" id="GO:0005524">
    <property type="term" value="F:ATP binding"/>
    <property type="evidence" value="ECO:0007669"/>
    <property type="project" value="UniProtKB-KW"/>
</dbReference>
<feature type="compositionally biased region" description="Basic and acidic residues" evidence="9">
    <location>
        <begin position="1"/>
        <end position="38"/>
    </location>
</feature>
<comment type="similarity">
    <text evidence="2">Belongs to the ABC transporter superfamily. ABCG family. Eye pigment precursor importer (TC 3.A.1.204) subfamily.</text>
</comment>
<dbReference type="InterPro" id="IPR013525">
    <property type="entry name" value="ABC2_TM"/>
</dbReference>
<dbReference type="GO" id="GO:0005886">
    <property type="term" value="C:plasma membrane"/>
    <property type="evidence" value="ECO:0007669"/>
    <property type="project" value="TreeGrafter"/>
</dbReference>
<feature type="compositionally biased region" description="Basic and acidic residues" evidence="9">
    <location>
        <begin position="45"/>
        <end position="57"/>
    </location>
</feature>
<dbReference type="InterPro" id="IPR043926">
    <property type="entry name" value="ABCG_dom"/>
</dbReference>
<dbReference type="Pfam" id="PF01061">
    <property type="entry name" value="ABC2_membrane"/>
    <property type="match status" value="1"/>
</dbReference>
<reference evidence="12 13" key="1">
    <citation type="journal article" date="2021" name="Elife">
        <title>Chloroplast acquisition without the gene transfer in kleptoplastic sea slugs, Plakobranchus ocellatus.</title>
        <authorList>
            <person name="Maeda T."/>
            <person name="Takahashi S."/>
            <person name="Yoshida T."/>
            <person name="Shimamura S."/>
            <person name="Takaki Y."/>
            <person name="Nagai Y."/>
            <person name="Toyoda A."/>
            <person name="Suzuki Y."/>
            <person name="Arimoto A."/>
            <person name="Ishii H."/>
            <person name="Satoh N."/>
            <person name="Nishiyama T."/>
            <person name="Hasebe M."/>
            <person name="Maruyama T."/>
            <person name="Minagawa J."/>
            <person name="Obokata J."/>
            <person name="Shigenobu S."/>
        </authorList>
    </citation>
    <scope>NUCLEOTIDE SEQUENCE [LARGE SCALE GENOMIC DNA]</scope>
</reference>
<dbReference type="Proteomes" id="UP000735302">
    <property type="component" value="Unassembled WGS sequence"/>
</dbReference>
<dbReference type="GO" id="GO:0016887">
    <property type="term" value="F:ATP hydrolysis activity"/>
    <property type="evidence" value="ECO:0007669"/>
    <property type="project" value="InterPro"/>
</dbReference>
<dbReference type="InterPro" id="IPR003439">
    <property type="entry name" value="ABC_transporter-like_ATP-bd"/>
</dbReference>
<feature type="region of interest" description="Disordered" evidence="9">
    <location>
        <begin position="108"/>
        <end position="131"/>
    </location>
</feature>
<keyword evidence="7 10" id="KW-1133">Transmembrane helix</keyword>
<feature type="compositionally biased region" description="Polar residues" evidence="9">
    <location>
        <begin position="60"/>
        <end position="69"/>
    </location>
</feature>
<accession>A0AAV4AJZ6</accession>
<dbReference type="PANTHER" id="PTHR48041:SF139">
    <property type="entry name" value="PROTEIN SCARLET"/>
    <property type="match status" value="1"/>
</dbReference>
<keyword evidence="6 12" id="KW-0067">ATP-binding</keyword>
<comment type="subcellular location">
    <subcellularLocation>
        <location evidence="1">Membrane</location>
        <topology evidence="1">Multi-pass membrane protein</topology>
    </subcellularLocation>
</comment>
<dbReference type="SMART" id="SM00382">
    <property type="entry name" value="AAA"/>
    <property type="match status" value="1"/>
</dbReference>
<dbReference type="SUPFAM" id="SSF52540">
    <property type="entry name" value="P-loop containing nucleoside triphosphate hydrolases"/>
    <property type="match status" value="1"/>
</dbReference>
<dbReference type="PROSITE" id="PS50893">
    <property type="entry name" value="ABC_TRANSPORTER_2"/>
    <property type="match status" value="1"/>
</dbReference>
<dbReference type="CDD" id="cd03213">
    <property type="entry name" value="ABCG_EPDR"/>
    <property type="match status" value="1"/>
</dbReference>
<dbReference type="InterPro" id="IPR003593">
    <property type="entry name" value="AAA+_ATPase"/>
</dbReference>
<dbReference type="Gene3D" id="3.40.50.300">
    <property type="entry name" value="P-loop containing nucleotide triphosphate hydrolases"/>
    <property type="match status" value="1"/>
</dbReference>
<evidence type="ECO:0000259" key="11">
    <source>
        <dbReference type="PROSITE" id="PS50893"/>
    </source>
</evidence>
<feature type="transmembrane region" description="Helical" evidence="10">
    <location>
        <begin position="642"/>
        <end position="662"/>
    </location>
</feature>
<name>A0AAV4AJZ6_9GAST</name>
<evidence type="ECO:0000313" key="13">
    <source>
        <dbReference type="Proteomes" id="UP000735302"/>
    </source>
</evidence>
<dbReference type="GO" id="GO:0140359">
    <property type="term" value="F:ABC-type transporter activity"/>
    <property type="evidence" value="ECO:0007669"/>
    <property type="project" value="InterPro"/>
</dbReference>
<keyword evidence="8 10" id="KW-0472">Membrane</keyword>
<feature type="region of interest" description="Disordered" evidence="9">
    <location>
        <begin position="1"/>
        <end position="70"/>
    </location>
</feature>
<feature type="transmembrane region" description="Helical" evidence="10">
    <location>
        <begin position="498"/>
        <end position="519"/>
    </location>
</feature>
<dbReference type="Pfam" id="PF19055">
    <property type="entry name" value="ABC2_membrane_7"/>
    <property type="match status" value="1"/>
</dbReference>
<organism evidence="12 13">
    <name type="scientific">Plakobranchus ocellatus</name>
    <dbReference type="NCBI Taxonomy" id="259542"/>
    <lineage>
        <taxon>Eukaryota</taxon>
        <taxon>Metazoa</taxon>
        <taxon>Spiralia</taxon>
        <taxon>Lophotrochozoa</taxon>
        <taxon>Mollusca</taxon>
        <taxon>Gastropoda</taxon>
        <taxon>Heterobranchia</taxon>
        <taxon>Euthyneura</taxon>
        <taxon>Panpulmonata</taxon>
        <taxon>Sacoglossa</taxon>
        <taxon>Placobranchoidea</taxon>
        <taxon>Plakobranchidae</taxon>
        <taxon>Plakobranchus</taxon>
    </lineage>
</organism>
<feature type="transmembrane region" description="Helical" evidence="10">
    <location>
        <begin position="576"/>
        <end position="598"/>
    </location>
</feature>
<gene>
    <name evidence="12" type="ORF">PoB_003500500</name>
</gene>
<sequence length="664" mass="73508">MSDKEQNMSGKEKSMSDKERKLSGKEQSMSDKERKMSAKEQNMSGKERKMSGKERKMSGKGQNMSGKEQNMSDKEETQLLLAHPTLPVSHDNPITYKDSSAQTTIHLSQSGSSSIVGSDPFKPPKTGRATPRLSNAIEHSGIYQIALAWKDISVRVNIPGKRGFISGESNPPTQKMILKNITGIASPGCLLAIMGASGSGKSTLLNVLTSRNTKDYIISGEMLLNGVPLSPGAIKNISAYVQQGDLFMETLSVREQLQFRALLRMDRKLDNEARLKRVEEVIMEMGLINCADSRIGAATGTKKGVSGGERKRLSFASEALTNPPIFFCDEPTSSLDSFMAQSIVHTLQKMASRGRVILCTIHQPSSELFAMFNQVLLLSEGRVAFMGSAQDALTYFNGLGYPCPENFNPSDHYILTLAIAPGKEIACKRKTQAICDNYATTDYMKNLEAHIQNQKKDVDMYDHVVLDQITGKSRYDSAFTTQLRMLFWRAWVAQFRNMMLFGVRIGQVISVALILGLVYRDLEISQRGVMNMNGAIFLVVCNMAMTHLFAVLTSFPEEMHLVMREYGSGLYSMATYFFPKVIAELPMFILMSMIFISVDYWMIGFRDEFSAFVTASWVILLAGYTSISVAYLISVATGETTLALSVAAPCLVPLMLFSGLFLNT</sequence>
<dbReference type="PROSITE" id="PS00211">
    <property type="entry name" value="ABC_TRANSPORTER_1"/>
    <property type="match status" value="1"/>
</dbReference>
<dbReference type="AlphaFoldDB" id="A0AAV4AJZ6"/>
<feature type="transmembrane region" description="Helical" evidence="10">
    <location>
        <begin position="610"/>
        <end position="636"/>
    </location>
</feature>
<dbReference type="InterPro" id="IPR017871">
    <property type="entry name" value="ABC_transporter-like_CS"/>
</dbReference>
<dbReference type="PANTHER" id="PTHR48041">
    <property type="entry name" value="ABC TRANSPORTER G FAMILY MEMBER 28"/>
    <property type="match status" value="1"/>
</dbReference>
<evidence type="ECO:0000256" key="9">
    <source>
        <dbReference type="SAM" id="MobiDB-lite"/>
    </source>
</evidence>
<evidence type="ECO:0000256" key="2">
    <source>
        <dbReference type="ARBA" id="ARBA00005814"/>
    </source>
</evidence>
<dbReference type="InterPro" id="IPR027417">
    <property type="entry name" value="P-loop_NTPase"/>
</dbReference>
<protein>
    <submittedName>
        <fullName evidence="12">ATP-binding cassette sub-family g member</fullName>
    </submittedName>
</protein>
<keyword evidence="5" id="KW-0547">Nucleotide-binding</keyword>
<evidence type="ECO:0000256" key="6">
    <source>
        <dbReference type="ARBA" id="ARBA00022840"/>
    </source>
</evidence>
<feature type="transmembrane region" description="Helical" evidence="10">
    <location>
        <begin position="531"/>
        <end position="556"/>
    </location>
</feature>
<evidence type="ECO:0000256" key="4">
    <source>
        <dbReference type="ARBA" id="ARBA00022692"/>
    </source>
</evidence>
<dbReference type="EMBL" id="BLXT01003960">
    <property type="protein sequence ID" value="GFO08500.1"/>
    <property type="molecule type" value="Genomic_DNA"/>
</dbReference>